<dbReference type="AlphaFoldDB" id="A0A4T0Q6Y4"/>
<proteinExistence type="predicted"/>
<organism evidence="6 12">
    <name type="scientific">Wallemia mellicola</name>
    <dbReference type="NCBI Taxonomy" id="1708541"/>
    <lineage>
        <taxon>Eukaryota</taxon>
        <taxon>Fungi</taxon>
        <taxon>Dikarya</taxon>
        <taxon>Basidiomycota</taxon>
        <taxon>Wallemiomycotina</taxon>
        <taxon>Wallemiomycetes</taxon>
        <taxon>Wallemiales</taxon>
        <taxon>Wallemiaceae</taxon>
        <taxon>Wallemia</taxon>
    </lineage>
</organism>
<dbReference type="EMBL" id="SPRC01000075">
    <property type="protein sequence ID" value="TIB74329.1"/>
    <property type="molecule type" value="Genomic_DNA"/>
</dbReference>
<dbReference type="Proteomes" id="UP000310685">
    <property type="component" value="Unassembled WGS sequence"/>
</dbReference>
<evidence type="ECO:0000313" key="4">
    <source>
        <dbReference type="EMBL" id="TIC58733.1"/>
    </source>
</evidence>
<gene>
    <name evidence="6" type="ORF">E3Q01_04196</name>
    <name evidence="5" type="ORF">E3Q02_04157</name>
    <name evidence="4" type="ORF">E3Q03_04171</name>
    <name evidence="3" type="ORF">E3Q10_04205</name>
    <name evidence="2" type="ORF">E3Q17_04147</name>
    <name evidence="1" type="ORF">E3Q22_04204</name>
</gene>
<dbReference type="EMBL" id="SPRO01000080">
    <property type="protein sequence ID" value="TIC23967.1"/>
    <property type="molecule type" value="Genomic_DNA"/>
</dbReference>
<dbReference type="EMBL" id="SPRW01000074">
    <property type="protein sequence ID" value="TIC60787.1"/>
    <property type="molecule type" value="Genomic_DNA"/>
</dbReference>
<evidence type="ECO:0000313" key="3">
    <source>
        <dbReference type="EMBL" id="TIC23967.1"/>
    </source>
</evidence>
<reference evidence="7 8" key="1">
    <citation type="submission" date="2019-03" db="EMBL/GenBank/DDBJ databases">
        <title>Sequencing 25 genomes of Wallemia mellicola.</title>
        <authorList>
            <person name="Gostincar C."/>
        </authorList>
    </citation>
    <scope>NUCLEOTIDE SEQUENCE [LARGE SCALE GENOMIC DNA]</scope>
    <source>
        <strain evidence="2 9">EXF-1262</strain>
        <strain evidence="5 10">EXF-1274</strain>
        <strain evidence="4 7">EXF-1277</strain>
        <strain evidence="1 11">EXF-6152</strain>
        <strain evidence="6 12">EXF-757</strain>
        <strain evidence="3 8">EXF-8738</strain>
    </source>
</reference>
<evidence type="ECO:0000313" key="7">
    <source>
        <dbReference type="Proteomes" id="UP000305362"/>
    </source>
</evidence>
<evidence type="ECO:0000313" key="5">
    <source>
        <dbReference type="EMBL" id="TIC60787.1"/>
    </source>
</evidence>
<dbReference type="Proteomes" id="UP000305647">
    <property type="component" value="Unassembled WGS sequence"/>
</dbReference>
<dbReference type="Proteomes" id="UP000309601">
    <property type="component" value="Unassembled WGS sequence"/>
</dbReference>
<dbReference type="EMBL" id="SPRX01000083">
    <property type="protein sequence ID" value="TIC61926.1"/>
    <property type="molecule type" value="Genomic_DNA"/>
</dbReference>
<evidence type="ECO:0000313" key="12">
    <source>
        <dbReference type="Proteomes" id="UP000310708"/>
    </source>
</evidence>
<dbReference type="Proteomes" id="UP000310708">
    <property type="component" value="Unassembled WGS sequence"/>
</dbReference>
<dbReference type="EMBL" id="SPRV01000080">
    <property type="protein sequence ID" value="TIC58733.1"/>
    <property type="molecule type" value="Genomic_DNA"/>
</dbReference>
<name>A0A4T0Q6Y4_9BASI</name>
<evidence type="ECO:0000313" key="1">
    <source>
        <dbReference type="EMBL" id="TIB74329.1"/>
    </source>
</evidence>
<evidence type="ECO:0000313" key="8">
    <source>
        <dbReference type="Proteomes" id="UP000305647"/>
    </source>
</evidence>
<dbReference type="Proteomes" id="UP000305362">
    <property type="component" value="Unassembled WGS sequence"/>
</dbReference>
<dbReference type="EMBL" id="SPRH01000080">
    <property type="protein sequence ID" value="TIB95795.1"/>
    <property type="molecule type" value="Genomic_DNA"/>
</dbReference>
<evidence type="ECO:0000313" key="2">
    <source>
        <dbReference type="EMBL" id="TIB95795.1"/>
    </source>
</evidence>
<protein>
    <submittedName>
        <fullName evidence="6">Uncharacterized protein</fullName>
    </submittedName>
</protein>
<sequence length="92" mass="10148">MDINLLITNEIEDLPKRYASVYSSQGLHGASEFVDSLNDLITIASLSNQAGTLTPTTKARIKESLVECLNLDIPLLQIERCWDTAVNNNIIS</sequence>
<comment type="caution">
    <text evidence="6">The sequence shown here is derived from an EMBL/GenBank/DDBJ whole genome shotgun (WGS) entry which is preliminary data.</text>
</comment>
<accession>A0A4T0Q6Y4</accession>
<evidence type="ECO:0000313" key="6">
    <source>
        <dbReference type="EMBL" id="TIC61926.1"/>
    </source>
</evidence>
<evidence type="ECO:0000313" key="9">
    <source>
        <dbReference type="Proteomes" id="UP000307169"/>
    </source>
</evidence>
<dbReference type="Proteomes" id="UP000307169">
    <property type="component" value="Unassembled WGS sequence"/>
</dbReference>
<evidence type="ECO:0000313" key="11">
    <source>
        <dbReference type="Proteomes" id="UP000310685"/>
    </source>
</evidence>
<evidence type="ECO:0000313" key="10">
    <source>
        <dbReference type="Proteomes" id="UP000309601"/>
    </source>
</evidence>